<organism evidence="2 3">
    <name type="scientific">Amycolatopsis eburnea</name>
    <dbReference type="NCBI Taxonomy" id="2267691"/>
    <lineage>
        <taxon>Bacteria</taxon>
        <taxon>Bacillati</taxon>
        <taxon>Actinomycetota</taxon>
        <taxon>Actinomycetes</taxon>
        <taxon>Pseudonocardiales</taxon>
        <taxon>Pseudonocardiaceae</taxon>
        <taxon>Amycolatopsis</taxon>
    </lineage>
</organism>
<dbReference type="EMBL" id="RSEC01000033">
    <property type="protein sequence ID" value="RSD21405.1"/>
    <property type="molecule type" value="Genomic_DNA"/>
</dbReference>
<reference evidence="2 3" key="1">
    <citation type="submission" date="2018-12" db="EMBL/GenBank/DDBJ databases">
        <title>Amycolatopsis eburnea sp. nov. actinomycete associate with arbuscular mycorrhiza fungal spore.</title>
        <authorList>
            <person name="Lumyong S."/>
            <person name="Chaiya L."/>
        </authorList>
    </citation>
    <scope>NUCLEOTIDE SEQUENCE [LARGE SCALE GENOMIC DNA]</scope>
    <source>
        <strain evidence="2 3">GLM-1</strain>
    </source>
</reference>
<dbReference type="RefSeq" id="WP_125307631.1">
    <property type="nucleotide sequence ID" value="NZ_RSEC01000033.1"/>
</dbReference>
<sequence length="224" mass="21420">MKHPGPLYTLLAGVALAGGIGIVNLATGTGAAPVAGAASAAGAASSTAPPPAATTSEAPKPAAPARADYAGRVTGGGASVAVSVRDGHAIAYLCDGKKVEAWLQGATTGGKLDLKGAKNAALTGSFDATAATGTVTASGRTWQFTAPVAKKPAGLYRATPKVKGRQAKAGWIVLPDGSQVGILAAGDDATAAPPLDPARGTATVDGAAVPAEAISGLAGTGDFG</sequence>
<evidence type="ECO:0000313" key="3">
    <source>
        <dbReference type="Proteomes" id="UP000267081"/>
    </source>
</evidence>
<keyword evidence="3" id="KW-1185">Reference proteome</keyword>
<dbReference type="AlphaFoldDB" id="A0A3R9E2W6"/>
<name>A0A3R9E2W6_9PSEU</name>
<dbReference type="Proteomes" id="UP000267081">
    <property type="component" value="Unassembled WGS sequence"/>
</dbReference>
<proteinExistence type="predicted"/>
<evidence type="ECO:0000256" key="1">
    <source>
        <dbReference type="SAM" id="MobiDB-lite"/>
    </source>
</evidence>
<gene>
    <name evidence="2" type="ORF">EIY87_11190</name>
</gene>
<feature type="region of interest" description="Disordered" evidence="1">
    <location>
        <begin position="42"/>
        <end position="65"/>
    </location>
</feature>
<comment type="caution">
    <text evidence="2">The sequence shown here is derived from an EMBL/GenBank/DDBJ whole genome shotgun (WGS) entry which is preliminary data.</text>
</comment>
<dbReference type="OrthoDB" id="4538973at2"/>
<protein>
    <submittedName>
        <fullName evidence="2">Uncharacterized protein</fullName>
    </submittedName>
</protein>
<accession>A0A3R9E2W6</accession>
<evidence type="ECO:0000313" key="2">
    <source>
        <dbReference type="EMBL" id="RSD21405.1"/>
    </source>
</evidence>